<evidence type="ECO:0000256" key="1">
    <source>
        <dbReference type="SAM" id="SignalP"/>
    </source>
</evidence>
<proteinExistence type="predicted"/>
<feature type="signal peptide" evidence="1">
    <location>
        <begin position="1"/>
        <end position="25"/>
    </location>
</feature>
<protein>
    <recommendedName>
        <fullName evidence="4">Lipoprotein</fullName>
    </recommendedName>
</protein>
<feature type="chain" id="PRO_5046272604" description="Lipoprotein" evidence="1">
    <location>
        <begin position="26"/>
        <end position="447"/>
    </location>
</feature>
<gene>
    <name evidence="2" type="ORF">NYG85_04190</name>
</gene>
<dbReference type="RefSeq" id="WP_284937226.1">
    <property type="nucleotide sequence ID" value="NZ_JANURM010000003.1"/>
</dbReference>
<keyword evidence="1" id="KW-0732">Signal</keyword>
<dbReference type="EMBL" id="JANURM010000003">
    <property type="protein sequence ID" value="MDL0088572.1"/>
    <property type="molecule type" value="Genomic_DNA"/>
</dbReference>
<comment type="caution">
    <text evidence="2">The sequence shown here is derived from an EMBL/GenBank/DDBJ whole genome shotgun (WGS) entry which is preliminary data.</text>
</comment>
<organism evidence="2 3">
    <name type="scientific">Campylobacter gastrosuis</name>
    <dbReference type="NCBI Taxonomy" id="2974576"/>
    <lineage>
        <taxon>Bacteria</taxon>
        <taxon>Pseudomonadati</taxon>
        <taxon>Campylobacterota</taxon>
        <taxon>Epsilonproteobacteria</taxon>
        <taxon>Campylobacterales</taxon>
        <taxon>Campylobacteraceae</taxon>
        <taxon>Campylobacter</taxon>
    </lineage>
</organism>
<keyword evidence="3" id="KW-1185">Reference proteome</keyword>
<name>A0ABT7HNR2_9BACT</name>
<evidence type="ECO:0008006" key="4">
    <source>
        <dbReference type="Google" id="ProtNLM"/>
    </source>
</evidence>
<sequence length="447" mass="52873">MKTKNLTLLGAVLFTFYGCFGTNHAAIKRNFDYKYCKREFNCAKFYCNNRSDCERDICNDRESNYKWVTDFTPQQRLVPKPTLDSSCESYAEDTNNDYAINVFKEYREAYLKIFERFTNFYYNDIKKYAENFKNNVSVTITNHDKEGMYSRFLDKEYKAGIGFYLQEGIIFKNNHTKEVQRFFLANNFDPLFKATEVKDDESDVPLKNITRINLNSFDEYVEAVKQATLRINSFNFDEYSKFYKDYHIIVYSNEYKGNTQDYGLHKNKVGCCIQYVIDGIDKTYFKIPYEPGKKINLKANRNISNFAISTQEISIPFEVKNNELVVEYDLDKKMSVSAKNISSQDFIKIDAITVYIGDKVQNITDINSELPPQTSKNIGYYDVSSIHYYNNIFSWSYFEAMNDKRLNELMSKSFDFKIIIRYSKNQQQKTLTQTKRITFNDYLKRIR</sequence>
<accession>A0ABT7HNR2</accession>
<dbReference type="PROSITE" id="PS51257">
    <property type="entry name" value="PROKAR_LIPOPROTEIN"/>
    <property type="match status" value="1"/>
</dbReference>
<reference evidence="2" key="2">
    <citation type="journal article" date="2023" name="Microorganisms">
        <title>Isolation and Genomic Characteristics of Cat-Borne Campylobacter felis sp. nov. and Sheep-Borne Campylobacter ovis sp. nov.</title>
        <authorList>
            <person name="Wang H."/>
            <person name="Li Y."/>
            <person name="Gu Y."/>
            <person name="Zhou G."/>
            <person name="Chen X."/>
            <person name="Zhang X."/>
            <person name="Shao Z."/>
            <person name="Zhang J."/>
            <person name="Zhang M."/>
        </authorList>
    </citation>
    <scope>NUCLEOTIDE SEQUENCE</scope>
    <source>
        <strain evidence="2">PS10</strain>
    </source>
</reference>
<evidence type="ECO:0000313" key="3">
    <source>
        <dbReference type="Proteomes" id="UP001173801"/>
    </source>
</evidence>
<reference evidence="2" key="1">
    <citation type="submission" date="2022-08" db="EMBL/GenBank/DDBJ databases">
        <authorList>
            <person name="Wang H."/>
        </authorList>
    </citation>
    <scope>NUCLEOTIDE SEQUENCE</scope>
    <source>
        <strain evidence="2">PS10</strain>
    </source>
</reference>
<dbReference type="Proteomes" id="UP001173801">
    <property type="component" value="Unassembled WGS sequence"/>
</dbReference>
<evidence type="ECO:0000313" key="2">
    <source>
        <dbReference type="EMBL" id="MDL0088572.1"/>
    </source>
</evidence>